<evidence type="ECO:0000256" key="1">
    <source>
        <dbReference type="ARBA" id="ARBA00009744"/>
    </source>
</evidence>
<evidence type="ECO:0000256" key="2">
    <source>
        <dbReference type="ARBA" id="ARBA00022821"/>
    </source>
</evidence>
<keyword evidence="3 4" id="KW-0568">Pathogenesis-related protein</keyword>
<accession>A0AAD7PHP2</accession>
<dbReference type="Pfam" id="PF00407">
    <property type="entry name" value="Bet_v_1"/>
    <property type="match status" value="1"/>
</dbReference>
<dbReference type="AlphaFoldDB" id="A0AAD7PHP2"/>
<dbReference type="CDD" id="cd07816">
    <property type="entry name" value="Bet_v1-like"/>
    <property type="match status" value="1"/>
</dbReference>
<dbReference type="PANTHER" id="PTHR31213">
    <property type="entry name" value="OS08G0374000 PROTEIN-RELATED"/>
    <property type="match status" value="1"/>
</dbReference>
<dbReference type="PROSITE" id="PS00451">
    <property type="entry name" value="PATHOGENESIS_BETVI"/>
    <property type="match status" value="1"/>
</dbReference>
<name>A0AAD7PHP2_QUISA</name>
<evidence type="ECO:0000256" key="4">
    <source>
        <dbReference type="RuleBase" id="RU000409"/>
    </source>
</evidence>
<keyword evidence="2 4" id="KW-0611">Plant defense</keyword>
<feature type="domain" description="Bet v I/Major latex protein" evidence="5">
    <location>
        <begin position="1"/>
        <end position="155"/>
    </location>
</feature>
<dbReference type="PANTHER" id="PTHR31213:SF55">
    <property type="entry name" value="STRESS-INDUCED PROTEIN SAM22"/>
    <property type="match status" value="1"/>
</dbReference>
<evidence type="ECO:0000256" key="3">
    <source>
        <dbReference type="ARBA" id="ARBA00023265"/>
    </source>
</evidence>
<dbReference type="SUPFAM" id="SSF55961">
    <property type="entry name" value="Bet v1-like"/>
    <property type="match status" value="1"/>
</dbReference>
<dbReference type="GO" id="GO:0005737">
    <property type="term" value="C:cytoplasm"/>
    <property type="evidence" value="ECO:0007669"/>
    <property type="project" value="TreeGrafter"/>
</dbReference>
<sequence>MGVFTFEHENISVIPPARLFKALILEDIDLFTKAAPEFIKSIEVIEGDGGVGSIKKITFFDGNRVKCFKEKIEAIDKENFTNLSSITEGDVLNERLEKVTYGKKIIATPDGGSIVKNTSKYFTKGDAGVKEEGVKAGQQRIDGLFKLIEAYLLANPDAYN</sequence>
<dbReference type="InterPro" id="IPR000916">
    <property type="entry name" value="Bet_v_I/MLP"/>
</dbReference>
<dbReference type="InterPro" id="IPR050279">
    <property type="entry name" value="Plant_def-hormone_signal"/>
</dbReference>
<dbReference type="SMART" id="SM01037">
    <property type="entry name" value="Bet_v_1"/>
    <property type="match status" value="1"/>
</dbReference>
<dbReference type="FunFam" id="3.30.530.20:FF:000007">
    <property type="entry name" value="Major pollen allergen Bet v 1-A"/>
    <property type="match status" value="1"/>
</dbReference>
<dbReference type="GO" id="GO:0010427">
    <property type="term" value="F:abscisic acid binding"/>
    <property type="evidence" value="ECO:0007669"/>
    <property type="project" value="InterPro"/>
</dbReference>
<dbReference type="EMBL" id="JARAOO010000009">
    <property type="protein sequence ID" value="KAJ7955170.1"/>
    <property type="molecule type" value="Genomic_DNA"/>
</dbReference>
<dbReference type="GO" id="GO:0004864">
    <property type="term" value="F:protein phosphatase inhibitor activity"/>
    <property type="evidence" value="ECO:0007669"/>
    <property type="project" value="InterPro"/>
</dbReference>
<dbReference type="Gene3D" id="3.30.530.20">
    <property type="match status" value="1"/>
</dbReference>
<comment type="similarity">
    <text evidence="1 4">Belongs to the BetVI family.</text>
</comment>
<dbReference type="Proteomes" id="UP001163823">
    <property type="component" value="Chromosome 9"/>
</dbReference>
<proteinExistence type="inferred from homology"/>
<dbReference type="InterPro" id="IPR024949">
    <property type="entry name" value="Bet_v_I_allergen"/>
</dbReference>
<evidence type="ECO:0000259" key="5">
    <source>
        <dbReference type="SMART" id="SM01037"/>
    </source>
</evidence>
<dbReference type="GO" id="GO:0038023">
    <property type="term" value="F:signaling receptor activity"/>
    <property type="evidence" value="ECO:0007669"/>
    <property type="project" value="InterPro"/>
</dbReference>
<evidence type="ECO:0000313" key="7">
    <source>
        <dbReference type="Proteomes" id="UP001163823"/>
    </source>
</evidence>
<reference evidence="6" key="1">
    <citation type="journal article" date="2023" name="Science">
        <title>Elucidation of the pathway for biosynthesis of saponin adjuvants from the soapbark tree.</title>
        <authorList>
            <person name="Reed J."/>
            <person name="Orme A."/>
            <person name="El-Demerdash A."/>
            <person name="Owen C."/>
            <person name="Martin L.B.B."/>
            <person name="Misra R.C."/>
            <person name="Kikuchi S."/>
            <person name="Rejzek M."/>
            <person name="Martin A.C."/>
            <person name="Harkess A."/>
            <person name="Leebens-Mack J."/>
            <person name="Louveau T."/>
            <person name="Stephenson M.J."/>
            <person name="Osbourn A."/>
        </authorList>
    </citation>
    <scope>NUCLEOTIDE SEQUENCE</scope>
    <source>
        <strain evidence="6">S10</strain>
    </source>
</reference>
<dbReference type="GO" id="GO:0006952">
    <property type="term" value="P:defense response"/>
    <property type="evidence" value="ECO:0007669"/>
    <property type="project" value="UniProtKB-KW"/>
</dbReference>
<comment type="caution">
    <text evidence="6">The sequence shown here is derived from an EMBL/GenBank/DDBJ whole genome shotgun (WGS) entry which is preliminary data.</text>
</comment>
<keyword evidence="7" id="KW-1185">Reference proteome</keyword>
<protein>
    <submittedName>
        <fullName evidence="6">Major allergen d 1</fullName>
    </submittedName>
</protein>
<evidence type="ECO:0000313" key="6">
    <source>
        <dbReference type="EMBL" id="KAJ7955170.1"/>
    </source>
</evidence>
<gene>
    <name evidence="6" type="ORF">O6P43_021805</name>
</gene>
<dbReference type="PRINTS" id="PR00634">
    <property type="entry name" value="BETALLERGEN"/>
</dbReference>
<dbReference type="KEGG" id="qsa:O6P43_021805"/>
<dbReference type="GO" id="GO:0009738">
    <property type="term" value="P:abscisic acid-activated signaling pathway"/>
    <property type="evidence" value="ECO:0007669"/>
    <property type="project" value="InterPro"/>
</dbReference>
<dbReference type="InterPro" id="IPR023393">
    <property type="entry name" value="START-like_dom_sf"/>
</dbReference>
<dbReference type="GO" id="GO:0005634">
    <property type="term" value="C:nucleus"/>
    <property type="evidence" value="ECO:0007669"/>
    <property type="project" value="TreeGrafter"/>
</dbReference>
<organism evidence="6 7">
    <name type="scientific">Quillaja saponaria</name>
    <name type="common">Soap bark tree</name>
    <dbReference type="NCBI Taxonomy" id="32244"/>
    <lineage>
        <taxon>Eukaryota</taxon>
        <taxon>Viridiplantae</taxon>
        <taxon>Streptophyta</taxon>
        <taxon>Embryophyta</taxon>
        <taxon>Tracheophyta</taxon>
        <taxon>Spermatophyta</taxon>
        <taxon>Magnoliopsida</taxon>
        <taxon>eudicotyledons</taxon>
        <taxon>Gunneridae</taxon>
        <taxon>Pentapetalae</taxon>
        <taxon>rosids</taxon>
        <taxon>fabids</taxon>
        <taxon>Fabales</taxon>
        <taxon>Quillajaceae</taxon>
        <taxon>Quillaja</taxon>
    </lineage>
</organism>